<organism evidence="3 4">
    <name type="scientific">Corynebacterium comes</name>
    <dbReference type="NCBI Taxonomy" id="2675218"/>
    <lineage>
        <taxon>Bacteria</taxon>
        <taxon>Bacillati</taxon>
        <taxon>Actinomycetota</taxon>
        <taxon>Actinomycetes</taxon>
        <taxon>Mycobacteriales</taxon>
        <taxon>Corynebacteriaceae</taxon>
        <taxon>Corynebacterium</taxon>
    </lineage>
</organism>
<dbReference type="Proteomes" id="UP000425178">
    <property type="component" value="Chromosome"/>
</dbReference>
<evidence type="ECO:0000313" key="4">
    <source>
        <dbReference type="Proteomes" id="UP000425178"/>
    </source>
</evidence>
<dbReference type="InterPro" id="IPR042099">
    <property type="entry name" value="ANL_N_sf"/>
</dbReference>
<dbReference type="InterPro" id="IPR025110">
    <property type="entry name" value="AMP-bd_C"/>
</dbReference>
<dbReference type="Gene3D" id="3.40.50.12780">
    <property type="entry name" value="N-terminal domain of ligase-like"/>
    <property type="match status" value="1"/>
</dbReference>
<proteinExistence type="predicted"/>
<dbReference type="Pfam" id="PF13193">
    <property type="entry name" value="AMP-binding_C"/>
    <property type="match status" value="1"/>
</dbReference>
<feature type="domain" description="AMP-dependent synthetase/ligase" evidence="1">
    <location>
        <begin position="37"/>
        <end position="382"/>
    </location>
</feature>
<feature type="domain" description="AMP-binding enzyme C-terminal" evidence="2">
    <location>
        <begin position="437"/>
        <end position="507"/>
    </location>
</feature>
<dbReference type="SUPFAM" id="SSF56801">
    <property type="entry name" value="Acetyl-CoA synthetase-like"/>
    <property type="match status" value="1"/>
</dbReference>
<protein>
    <submittedName>
        <fullName evidence="3">Long-chain-fatty-acid--CoA ligase</fullName>
        <ecNumber evidence="3">6.2.1.3</ecNumber>
    </submittedName>
</protein>
<gene>
    <name evidence="3" type="primary">lcfB2</name>
    <name evidence="3" type="ORF">CETAM_13245</name>
</gene>
<name>A0A6B8VX14_9CORY</name>
<dbReference type="EMBL" id="CP046453">
    <property type="protein sequence ID" value="QGU05874.1"/>
    <property type="molecule type" value="Genomic_DNA"/>
</dbReference>
<dbReference type="InterPro" id="IPR050237">
    <property type="entry name" value="ATP-dep_AMP-bd_enzyme"/>
</dbReference>
<reference evidence="3 4" key="1">
    <citation type="journal article" date="2021" name="Int. J. Syst. Evol. Microbiol.">
        <title>Classification of three corynebacterial strains isolated from a small paddock in North Rhine-Westphalia: proposal of &lt;i&gt;Corynebacterium kalinowskii&lt;/i&gt; sp. nov., &lt;i&gt;Corynebacterium comes&lt;/i&gt; sp. nov. and &lt;i&gt;Corynebacterium occultum&lt;/i&gt; sp. nov.</title>
        <authorList>
            <person name="Schaffert L."/>
            <person name="Ruwe M."/>
            <person name="Milse J."/>
            <person name="Hanuschka K."/>
            <person name="Ortseifen V."/>
            <person name="Droste J."/>
            <person name="Brandt D."/>
            <person name="Schl L."/>
            <person name="Kutter Y."/>
            <person name="Vinke S."/>
            <person name="Vieh P."/>
            <person name="Jacob L."/>
            <person name="L N.C."/>
            <person name="Schulte-Berndt E."/>
            <person name="Hain C."/>
            <person name="Linder M."/>
            <person name="Schmidt P."/>
            <person name="Wollenschl L."/>
            <person name="Luttermann T."/>
            <person name="Thieme E."/>
            <person name="Hassa J."/>
            <person name="Haak M."/>
            <person name="Wittchen M."/>
            <person name="Mentz A."/>
            <person name="Persicke M."/>
            <person name="Busche T."/>
            <person name="R C."/>
        </authorList>
    </citation>
    <scope>NUCLEOTIDE SEQUENCE [LARGE SCALE GENOMIC DNA]</scope>
    <source>
        <strain evidence="3 4">2019</strain>
    </source>
</reference>
<dbReference type="InterPro" id="IPR000873">
    <property type="entry name" value="AMP-dep_synth/lig_dom"/>
</dbReference>
<dbReference type="EC" id="6.2.1.3" evidence="3"/>
<dbReference type="PANTHER" id="PTHR43767">
    <property type="entry name" value="LONG-CHAIN-FATTY-ACID--COA LIGASE"/>
    <property type="match status" value="1"/>
</dbReference>
<sequence>MTKTGILAPEQLDEFSPEEVLTSYPRHTLTVNALVASRAAMAPGRTMIVDQQRQWTWGECLDEAALLAGHLRESGVRRGHRVALIAPNSGWHVLVLLASARLGAIFVPMNPDLTAPELSYMIELADPTVVLHSVDRAELAAAASPGSGILHPLGEELLAATPVTEDRSLPDDSCIIIFTSGTTGYPKAVLHTQRTLLLAGEGFVARVRLQPTDRCLVMLPLFHINAVFYSLTGALSAGATLVIEPKFSASRFWSLVEEQQITQTNMIEAIGAILLKRPAEEFHPDHTLRKVYGIRESLSHAFRARFDVPHLVGGYGMTEIPAVLATAYHSAPPTGSMGRLQSHPGSAQPLAECRIVEDGEDVAVGEVGELWVRTPTVMLGYYHDVEQTDAAFVGQWFRTGDLVRRDEDDWFHFVARRKDIIRRRGENISGAELDREFSAHPDVILAAAIGIPSDMGDEEVLLVVTPDPNANLRAIDIRDHAADTLSPVKAPRYLVFRDQLPLTSTGKVAKHLLKQDQTLIADSIDLTTLN</sequence>
<keyword evidence="3" id="KW-0436">Ligase</keyword>
<dbReference type="InterPro" id="IPR020845">
    <property type="entry name" value="AMP-binding_CS"/>
</dbReference>
<accession>A0A6B8VX14</accession>
<dbReference type="PROSITE" id="PS00455">
    <property type="entry name" value="AMP_BINDING"/>
    <property type="match status" value="1"/>
</dbReference>
<keyword evidence="4" id="KW-1185">Reference proteome</keyword>
<dbReference type="Pfam" id="PF00501">
    <property type="entry name" value="AMP-binding"/>
    <property type="match status" value="1"/>
</dbReference>
<dbReference type="KEGG" id="ccoe:CETAM_13245"/>
<dbReference type="GO" id="GO:0004467">
    <property type="term" value="F:long-chain fatty acid-CoA ligase activity"/>
    <property type="evidence" value="ECO:0007669"/>
    <property type="project" value="UniProtKB-EC"/>
</dbReference>
<dbReference type="InterPro" id="IPR045851">
    <property type="entry name" value="AMP-bd_C_sf"/>
</dbReference>
<dbReference type="PANTHER" id="PTHR43767:SF1">
    <property type="entry name" value="NONRIBOSOMAL PEPTIDE SYNTHASE PES1 (EUROFUNG)-RELATED"/>
    <property type="match status" value="1"/>
</dbReference>
<dbReference type="AlphaFoldDB" id="A0A6B8VX14"/>
<evidence type="ECO:0000259" key="1">
    <source>
        <dbReference type="Pfam" id="PF00501"/>
    </source>
</evidence>
<evidence type="ECO:0000259" key="2">
    <source>
        <dbReference type="Pfam" id="PF13193"/>
    </source>
</evidence>
<dbReference type="Gene3D" id="3.30.300.30">
    <property type="match status" value="1"/>
</dbReference>
<dbReference type="RefSeq" id="WP_156229267.1">
    <property type="nucleotide sequence ID" value="NZ_CP046453.1"/>
</dbReference>
<evidence type="ECO:0000313" key="3">
    <source>
        <dbReference type="EMBL" id="QGU05874.1"/>
    </source>
</evidence>